<protein>
    <submittedName>
        <fullName evidence="2">Uncharacterized protein</fullName>
    </submittedName>
</protein>
<keyword evidence="3" id="KW-1185">Reference proteome</keyword>
<gene>
    <name evidence="2" type="ORF">HYALB_00001489</name>
</gene>
<evidence type="ECO:0000256" key="1">
    <source>
        <dbReference type="SAM" id="MobiDB-lite"/>
    </source>
</evidence>
<proteinExistence type="predicted"/>
<feature type="compositionally biased region" description="Polar residues" evidence="1">
    <location>
        <begin position="1"/>
        <end position="10"/>
    </location>
</feature>
<reference evidence="2" key="1">
    <citation type="submission" date="2021-07" db="EMBL/GenBank/DDBJ databases">
        <authorList>
            <person name="Durling M."/>
        </authorList>
    </citation>
    <scope>NUCLEOTIDE SEQUENCE</scope>
</reference>
<feature type="compositionally biased region" description="Basic and acidic residues" evidence="1">
    <location>
        <begin position="11"/>
        <end position="20"/>
    </location>
</feature>
<evidence type="ECO:0000313" key="2">
    <source>
        <dbReference type="EMBL" id="CAG8970708.1"/>
    </source>
</evidence>
<feature type="region of interest" description="Disordered" evidence="1">
    <location>
        <begin position="1"/>
        <end position="25"/>
    </location>
</feature>
<accession>A0A9N9PPY9</accession>
<comment type="caution">
    <text evidence="2">The sequence shown here is derived from an EMBL/GenBank/DDBJ whole genome shotgun (WGS) entry which is preliminary data.</text>
</comment>
<dbReference type="AlphaFoldDB" id="A0A9N9PPY9"/>
<name>A0A9N9PPY9_9HELO</name>
<dbReference type="Proteomes" id="UP000701801">
    <property type="component" value="Unassembled WGS sequence"/>
</dbReference>
<sequence>MTSLLHLNTVTREKRKDTTRARQKRSTLRVKRNTQIPVFCSHNAQHIQFISSPLVPIPMHHHTSVPIRNYGIVLPRRTIQPRLPNQLPKLPPLLNQILGRIKLRHPPLIQHHNPVRVQNRVDPMRNGDDGAVRKERRPQRRLQQGVRLYVNGRCRFVEHEDVRRGEERPSKGYELTLTL</sequence>
<dbReference type="EMBL" id="CAJVRM010000002">
    <property type="protein sequence ID" value="CAG8970708.1"/>
    <property type="molecule type" value="Genomic_DNA"/>
</dbReference>
<organism evidence="2 3">
    <name type="scientific">Hymenoscyphus albidus</name>
    <dbReference type="NCBI Taxonomy" id="595503"/>
    <lineage>
        <taxon>Eukaryota</taxon>
        <taxon>Fungi</taxon>
        <taxon>Dikarya</taxon>
        <taxon>Ascomycota</taxon>
        <taxon>Pezizomycotina</taxon>
        <taxon>Leotiomycetes</taxon>
        <taxon>Helotiales</taxon>
        <taxon>Helotiaceae</taxon>
        <taxon>Hymenoscyphus</taxon>
    </lineage>
</organism>
<feature type="region of interest" description="Disordered" evidence="1">
    <location>
        <begin position="119"/>
        <end position="141"/>
    </location>
</feature>
<evidence type="ECO:0000313" key="3">
    <source>
        <dbReference type="Proteomes" id="UP000701801"/>
    </source>
</evidence>
<feature type="compositionally biased region" description="Basic and acidic residues" evidence="1">
    <location>
        <begin position="122"/>
        <end position="133"/>
    </location>
</feature>